<keyword evidence="1" id="KW-1133">Transmembrane helix</keyword>
<keyword evidence="1" id="KW-0472">Membrane</keyword>
<dbReference type="EMBL" id="ML995821">
    <property type="protein sequence ID" value="KAF2771161.1"/>
    <property type="molecule type" value="Genomic_DNA"/>
</dbReference>
<proteinExistence type="predicted"/>
<dbReference type="PANTHER" id="PTHR10742">
    <property type="entry name" value="FLAVIN MONOAMINE OXIDASE"/>
    <property type="match status" value="1"/>
</dbReference>
<dbReference type="SUPFAM" id="SSF51905">
    <property type="entry name" value="FAD/NAD(P)-binding domain"/>
    <property type="match status" value="2"/>
</dbReference>
<dbReference type="Gene3D" id="3.50.50.60">
    <property type="entry name" value="FAD/NAD(P)-binding domain"/>
    <property type="match status" value="2"/>
</dbReference>
<dbReference type="Gene3D" id="3.90.660.10">
    <property type="match status" value="1"/>
</dbReference>
<accession>A0A6G1LDZ2</accession>
<keyword evidence="1" id="KW-0812">Transmembrane</keyword>
<dbReference type="InterPro" id="IPR036188">
    <property type="entry name" value="FAD/NAD-bd_sf"/>
</dbReference>
<dbReference type="OrthoDB" id="5046242at2759"/>
<dbReference type="InterPro" id="IPR002937">
    <property type="entry name" value="Amino_oxidase"/>
</dbReference>
<gene>
    <name evidence="3" type="ORF">EJ03DRAFT_381659</name>
</gene>
<dbReference type="PANTHER" id="PTHR10742:SF410">
    <property type="entry name" value="LYSINE-SPECIFIC HISTONE DEMETHYLASE 2"/>
    <property type="match status" value="1"/>
</dbReference>
<protein>
    <recommendedName>
        <fullName evidence="2">Amine oxidase domain-containing protein</fullName>
    </recommendedName>
</protein>
<dbReference type="Proteomes" id="UP000799436">
    <property type="component" value="Unassembled WGS sequence"/>
</dbReference>
<name>A0A6G1LDZ2_9PEZI</name>
<feature type="transmembrane region" description="Helical" evidence="1">
    <location>
        <begin position="20"/>
        <end position="39"/>
    </location>
</feature>
<feature type="domain" description="Amine oxidase" evidence="2">
    <location>
        <begin position="100"/>
        <end position="159"/>
    </location>
</feature>
<sequence>MSSVYEVAQAFCRLGSHLRMAYYLGFVKIIVLGAGISGLRAAPVLQRDGLDVTVIEARDRVGGRIHTTRKEKGAPRDVAQQRRWLKKCAVEYHDAAGNLSVIEGDAVVSTLPLGALERNLVRYDPPLPSDMQLAIPKFSYGALGTGFFEFADVFWILDLTWLKQLGRTGLYSRLRHCPTINRWTMTVGKGLCIQIVEPVTQRVEGMTNKEQIQGRRRA</sequence>
<dbReference type="AlphaFoldDB" id="A0A6G1LDZ2"/>
<evidence type="ECO:0000259" key="2">
    <source>
        <dbReference type="Pfam" id="PF01593"/>
    </source>
</evidence>
<reference evidence="3" key="1">
    <citation type="journal article" date="2020" name="Stud. Mycol.">
        <title>101 Dothideomycetes genomes: a test case for predicting lifestyles and emergence of pathogens.</title>
        <authorList>
            <person name="Haridas S."/>
            <person name="Albert R."/>
            <person name="Binder M."/>
            <person name="Bloem J."/>
            <person name="Labutti K."/>
            <person name="Salamov A."/>
            <person name="Andreopoulos B."/>
            <person name="Baker S."/>
            <person name="Barry K."/>
            <person name="Bills G."/>
            <person name="Bluhm B."/>
            <person name="Cannon C."/>
            <person name="Castanera R."/>
            <person name="Culley D."/>
            <person name="Daum C."/>
            <person name="Ezra D."/>
            <person name="Gonzalez J."/>
            <person name="Henrissat B."/>
            <person name="Kuo A."/>
            <person name="Liang C."/>
            <person name="Lipzen A."/>
            <person name="Lutzoni F."/>
            <person name="Magnuson J."/>
            <person name="Mondo S."/>
            <person name="Nolan M."/>
            <person name="Ohm R."/>
            <person name="Pangilinan J."/>
            <person name="Park H.-J."/>
            <person name="Ramirez L."/>
            <person name="Alfaro M."/>
            <person name="Sun H."/>
            <person name="Tritt A."/>
            <person name="Yoshinaga Y."/>
            <person name="Zwiers L.-H."/>
            <person name="Turgeon B."/>
            <person name="Goodwin S."/>
            <person name="Spatafora J."/>
            <person name="Crous P."/>
            <person name="Grigoriev I."/>
        </authorList>
    </citation>
    <scope>NUCLEOTIDE SEQUENCE</scope>
    <source>
        <strain evidence="3">CBS 116005</strain>
    </source>
</reference>
<keyword evidence="4" id="KW-1185">Reference proteome</keyword>
<dbReference type="InterPro" id="IPR050281">
    <property type="entry name" value="Flavin_monoamine_oxidase"/>
</dbReference>
<evidence type="ECO:0000256" key="1">
    <source>
        <dbReference type="SAM" id="Phobius"/>
    </source>
</evidence>
<evidence type="ECO:0000313" key="4">
    <source>
        <dbReference type="Proteomes" id="UP000799436"/>
    </source>
</evidence>
<feature type="domain" description="Amine oxidase" evidence="2">
    <location>
        <begin position="36"/>
        <end position="75"/>
    </location>
</feature>
<dbReference type="Pfam" id="PF01593">
    <property type="entry name" value="Amino_oxidase"/>
    <property type="match status" value="2"/>
</dbReference>
<dbReference type="GO" id="GO:0016491">
    <property type="term" value="F:oxidoreductase activity"/>
    <property type="evidence" value="ECO:0007669"/>
    <property type="project" value="InterPro"/>
</dbReference>
<evidence type="ECO:0000313" key="3">
    <source>
        <dbReference type="EMBL" id="KAF2771161.1"/>
    </source>
</evidence>
<organism evidence="3 4">
    <name type="scientific">Teratosphaeria nubilosa</name>
    <dbReference type="NCBI Taxonomy" id="161662"/>
    <lineage>
        <taxon>Eukaryota</taxon>
        <taxon>Fungi</taxon>
        <taxon>Dikarya</taxon>
        <taxon>Ascomycota</taxon>
        <taxon>Pezizomycotina</taxon>
        <taxon>Dothideomycetes</taxon>
        <taxon>Dothideomycetidae</taxon>
        <taxon>Mycosphaerellales</taxon>
        <taxon>Teratosphaeriaceae</taxon>
        <taxon>Teratosphaeria</taxon>
    </lineage>
</organism>